<proteinExistence type="predicted"/>
<organism evidence="1">
    <name type="scientific">marine sediment metagenome</name>
    <dbReference type="NCBI Taxonomy" id="412755"/>
    <lineage>
        <taxon>unclassified sequences</taxon>
        <taxon>metagenomes</taxon>
        <taxon>ecological metagenomes</taxon>
    </lineage>
</organism>
<dbReference type="EMBL" id="LAZR01055186">
    <property type="protein sequence ID" value="KKK76944.1"/>
    <property type="molecule type" value="Genomic_DNA"/>
</dbReference>
<dbReference type="AlphaFoldDB" id="A0A0F9AES4"/>
<comment type="caution">
    <text evidence="1">The sequence shown here is derived from an EMBL/GenBank/DDBJ whole genome shotgun (WGS) entry which is preliminary data.</text>
</comment>
<accession>A0A0F9AES4</accession>
<sequence>MARKFQIGDTVQVVPGAWDDPGGFKVGHVGKVVDYAFGEVFPYEVKRKNGNYYDFSARELKLIKRKTETKNKKK</sequence>
<name>A0A0F9AES4_9ZZZZ</name>
<reference evidence="1" key="1">
    <citation type="journal article" date="2015" name="Nature">
        <title>Complex archaea that bridge the gap between prokaryotes and eukaryotes.</title>
        <authorList>
            <person name="Spang A."/>
            <person name="Saw J.H."/>
            <person name="Jorgensen S.L."/>
            <person name="Zaremba-Niedzwiedzka K."/>
            <person name="Martijn J."/>
            <person name="Lind A.E."/>
            <person name="van Eijk R."/>
            <person name="Schleper C."/>
            <person name="Guy L."/>
            <person name="Ettema T.J."/>
        </authorList>
    </citation>
    <scope>NUCLEOTIDE SEQUENCE</scope>
</reference>
<protein>
    <recommendedName>
        <fullName evidence="2">Hypervirulence associated protein TUDOR domain-containing protein</fullName>
    </recommendedName>
</protein>
<gene>
    <name evidence="1" type="ORF">LCGC14_2858560</name>
</gene>
<evidence type="ECO:0008006" key="2">
    <source>
        <dbReference type="Google" id="ProtNLM"/>
    </source>
</evidence>
<evidence type="ECO:0000313" key="1">
    <source>
        <dbReference type="EMBL" id="KKK76944.1"/>
    </source>
</evidence>